<evidence type="ECO:0000313" key="3">
    <source>
        <dbReference type="Proteomes" id="UP001066276"/>
    </source>
</evidence>
<evidence type="ECO:0000256" key="1">
    <source>
        <dbReference type="SAM" id="MobiDB-lite"/>
    </source>
</evidence>
<protein>
    <submittedName>
        <fullName evidence="2">Uncharacterized protein</fullName>
    </submittedName>
</protein>
<accession>A0AAV7UUE5</accession>
<organism evidence="2 3">
    <name type="scientific">Pleurodeles waltl</name>
    <name type="common">Iberian ribbed newt</name>
    <dbReference type="NCBI Taxonomy" id="8319"/>
    <lineage>
        <taxon>Eukaryota</taxon>
        <taxon>Metazoa</taxon>
        <taxon>Chordata</taxon>
        <taxon>Craniata</taxon>
        <taxon>Vertebrata</taxon>
        <taxon>Euteleostomi</taxon>
        <taxon>Amphibia</taxon>
        <taxon>Batrachia</taxon>
        <taxon>Caudata</taxon>
        <taxon>Salamandroidea</taxon>
        <taxon>Salamandridae</taxon>
        <taxon>Pleurodelinae</taxon>
        <taxon>Pleurodeles</taxon>
    </lineage>
</organism>
<sequence length="86" mass="9798">MERGLKVAKGSRTMEYYIALRPEEEHSTSLEQVDGVHVEGEDEEEEVGENILDMVPELEEKGGPSQVPCWTQRFSQGQKAHLDLRK</sequence>
<feature type="region of interest" description="Disordered" evidence="1">
    <location>
        <begin position="25"/>
        <end position="45"/>
    </location>
</feature>
<reference evidence="2" key="1">
    <citation type="journal article" date="2022" name="bioRxiv">
        <title>Sequencing and chromosome-scale assembly of the giantPleurodeles waltlgenome.</title>
        <authorList>
            <person name="Brown T."/>
            <person name="Elewa A."/>
            <person name="Iarovenko S."/>
            <person name="Subramanian E."/>
            <person name="Araus A.J."/>
            <person name="Petzold A."/>
            <person name="Susuki M."/>
            <person name="Suzuki K.-i.T."/>
            <person name="Hayashi T."/>
            <person name="Toyoda A."/>
            <person name="Oliveira C."/>
            <person name="Osipova E."/>
            <person name="Leigh N.D."/>
            <person name="Simon A."/>
            <person name="Yun M.H."/>
        </authorList>
    </citation>
    <scope>NUCLEOTIDE SEQUENCE</scope>
    <source>
        <strain evidence="2">20211129_DDA</strain>
        <tissue evidence="2">Liver</tissue>
    </source>
</reference>
<evidence type="ECO:0000313" key="2">
    <source>
        <dbReference type="EMBL" id="KAJ1192679.1"/>
    </source>
</evidence>
<proteinExistence type="predicted"/>
<gene>
    <name evidence="2" type="ORF">NDU88_001985</name>
</gene>
<dbReference type="EMBL" id="JANPWB010000004">
    <property type="protein sequence ID" value="KAJ1192679.1"/>
    <property type="molecule type" value="Genomic_DNA"/>
</dbReference>
<dbReference type="Proteomes" id="UP001066276">
    <property type="component" value="Chromosome 2_2"/>
</dbReference>
<keyword evidence="3" id="KW-1185">Reference proteome</keyword>
<comment type="caution">
    <text evidence="2">The sequence shown here is derived from an EMBL/GenBank/DDBJ whole genome shotgun (WGS) entry which is preliminary data.</text>
</comment>
<name>A0AAV7UUE5_PLEWA</name>
<feature type="compositionally biased region" description="Basic and acidic residues" evidence="1">
    <location>
        <begin position="25"/>
        <end position="39"/>
    </location>
</feature>
<dbReference type="AlphaFoldDB" id="A0AAV7UUE5"/>